<dbReference type="GO" id="GO:0009249">
    <property type="term" value="P:protein lipoylation"/>
    <property type="evidence" value="ECO:0007669"/>
    <property type="project" value="InterPro"/>
</dbReference>
<keyword evidence="3" id="KW-0436">Ligase</keyword>
<dbReference type="PATRIC" id="fig|1127696.3.peg.460"/>
<dbReference type="SUPFAM" id="SSF55681">
    <property type="entry name" value="Class II aaRS and biotin synthetases"/>
    <property type="match status" value="1"/>
</dbReference>
<protein>
    <submittedName>
        <fullName evidence="3">Lipoyltransferase and lipoate-protein ligase</fullName>
    </submittedName>
</protein>
<dbReference type="UniPathway" id="UPA00537">
    <property type="reaction ID" value="UER00595"/>
</dbReference>
<dbReference type="GO" id="GO:0017118">
    <property type="term" value="F:lipoyltransferase activity"/>
    <property type="evidence" value="ECO:0007669"/>
    <property type="project" value="TreeGrafter"/>
</dbReference>
<evidence type="ECO:0000259" key="2">
    <source>
        <dbReference type="PROSITE" id="PS51733"/>
    </source>
</evidence>
<dbReference type="GO" id="GO:0016874">
    <property type="term" value="F:ligase activity"/>
    <property type="evidence" value="ECO:0007669"/>
    <property type="project" value="UniProtKB-KW"/>
</dbReference>
<dbReference type="InterPro" id="IPR004143">
    <property type="entry name" value="BPL_LPL_catalytic"/>
</dbReference>
<dbReference type="STRING" id="1127696.HMPREF9134_00524"/>
<evidence type="ECO:0000313" key="4">
    <source>
        <dbReference type="Proteomes" id="UP000010408"/>
    </source>
</evidence>
<dbReference type="HOGENOM" id="CLU_022986_0_0_10"/>
<comment type="caution">
    <text evidence="3">The sequence shown here is derived from an EMBL/GenBank/DDBJ whole genome shotgun (WGS) entry which is preliminary data.</text>
</comment>
<organism evidence="3 4">
    <name type="scientific">Porphyromonas catoniae F0037</name>
    <dbReference type="NCBI Taxonomy" id="1127696"/>
    <lineage>
        <taxon>Bacteria</taxon>
        <taxon>Pseudomonadati</taxon>
        <taxon>Bacteroidota</taxon>
        <taxon>Bacteroidia</taxon>
        <taxon>Bacteroidales</taxon>
        <taxon>Porphyromonadaceae</taxon>
        <taxon>Porphyromonas</taxon>
    </lineage>
</organism>
<dbReference type="eggNOG" id="COG0095">
    <property type="taxonomic scope" value="Bacteria"/>
</dbReference>
<sequence>MKKAYYYISKSNDPYYNITLEDYLYRQLRSLETIYFLWINRPSVFMGRYQHAEAELDVEYLQKRGIALLRRTSGGGTVYHDEGNLNFSVIKNGEESKGFDLAACPQSVQSALAKKGVEVVRSPRGDLRLGGLKVGGAAEAMTRGRLLYHICLLFDTDLEELDRILTVAPGTKARSRVASVRSKVTNLRPTLPLGYTIADFQTLILDELRDIEEDLTPLILDDEVEEYIQRKRAEQFEHPDWIHSSIGKAKES</sequence>
<dbReference type="Proteomes" id="UP000010408">
    <property type="component" value="Unassembled WGS sequence"/>
</dbReference>
<dbReference type="InterPro" id="IPR045864">
    <property type="entry name" value="aa-tRNA-synth_II/BPL/LPL"/>
</dbReference>
<dbReference type="InterPro" id="IPR004562">
    <property type="entry name" value="LipoylTrfase_LipoateP_Ligase"/>
</dbReference>
<dbReference type="AlphaFoldDB" id="L1NFM7"/>
<proteinExistence type="predicted"/>
<dbReference type="Gene3D" id="3.30.930.10">
    <property type="entry name" value="Bira Bifunctional Protein, Domain 2"/>
    <property type="match status" value="1"/>
</dbReference>
<evidence type="ECO:0000313" key="3">
    <source>
        <dbReference type="EMBL" id="EKY02136.1"/>
    </source>
</evidence>
<dbReference type="Pfam" id="PF21948">
    <property type="entry name" value="LplA-B_cat"/>
    <property type="match status" value="1"/>
</dbReference>
<dbReference type="EMBL" id="AMEQ01000018">
    <property type="protein sequence ID" value="EKY02136.1"/>
    <property type="molecule type" value="Genomic_DNA"/>
</dbReference>
<dbReference type="CDD" id="cd16443">
    <property type="entry name" value="LplA"/>
    <property type="match status" value="1"/>
</dbReference>
<comment type="pathway">
    <text evidence="1">Protein modification; protein lipoylation via exogenous pathway; protein N(6)-(lipoyl)lysine from lipoate: step 2/2.</text>
</comment>
<dbReference type="PROSITE" id="PS51733">
    <property type="entry name" value="BPL_LPL_CATALYTIC"/>
    <property type="match status" value="1"/>
</dbReference>
<dbReference type="RefSeq" id="WP_005468709.1">
    <property type="nucleotide sequence ID" value="NZ_KB291043.1"/>
</dbReference>
<gene>
    <name evidence="3" type="ORF">HMPREF9134_00524</name>
</gene>
<dbReference type="GO" id="GO:0005737">
    <property type="term" value="C:cytoplasm"/>
    <property type="evidence" value="ECO:0007669"/>
    <property type="project" value="TreeGrafter"/>
</dbReference>
<evidence type="ECO:0000256" key="1">
    <source>
        <dbReference type="ARBA" id="ARBA00005085"/>
    </source>
</evidence>
<dbReference type="PANTHER" id="PTHR12561">
    <property type="entry name" value="LIPOATE-PROTEIN LIGASE"/>
    <property type="match status" value="1"/>
</dbReference>
<reference evidence="3 4" key="1">
    <citation type="submission" date="2012-05" db="EMBL/GenBank/DDBJ databases">
        <authorList>
            <person name="Weinstock G."/>
            <person name="Sodergren E."/>
            <person name="Lobos E.A."/>
            <person name="Fulton L."/>
            <person name="Fulton R."/>
            <person name="Courtney L."/>
            <person name="Fronick C."/>
            <person name="O'Laughlin M."/>
            <person name="Godfrey J."/>
            <person name="Wilson R.M."/>
            <person name="Miner T."/>
            <person name="Farmer C."/>
            <person name="Delehaunty K."/>
            <person name="Cordes M."/>
            <person name="Minx P."/>
            <person name="Tomlinson C."/>
            <person name="Chen J."/>
            <person name="Wollam A."/>
            <person name="Pepin K.H."/>
            <person name="Bhonagiri V."/>
            <person name="Zhang X."/>
            <person name="Suruliraj S."/>
            <person name="Warren W."/>
            <person name="Mitreva M."/>
            <person name="Mardis E.R."/>
            <person name="Wilson R.K."/>
        </authorList>
    </citation>
    <scope>NUCLEOTIDE SEQUENCE [LARGE SCALE GENOMIC DNA]</scope>
    <source>
        <strain evidence="3 4">F0037</strain>
    </source>
</reference>
<keyword evidence="3" id="KW-0808">Transferase</keyword>
<dbReference type="PANTHER" id="PTHR12561:SF3">
    <property type="entry name" value="LIPOYLTRANSFERASE 1, MITOCHONDRIAL"/>
    <property type="match status" value="1"/>
</dbReference>
<name>L1NFM7_9PORP</name>
<feature type="domain" description="BPL/LPL catalytic" evidence="2">
    <location>
        <begin position="29"/>
        <end position="216"/>
    </location>
</feature>
<accession>L1NFM7</accession>